<dbReference type="FunFam" id="3.40.50.2000:FF:000036">
    <property type="entry name" value="Alpha,alpha-trehalose-phosphate synthase subunit Tps2"/>
    <property type="match status" value="1"/>
</dbReference>
<dbReference type="PANTHER" id="PTHR10788:SF15">
    <property type="entry name" value="TREHALOSE SYNTHASE COMPLEX REGULATORY SUBUNIT TPS3-RELATED"/>
    <property type="match status" value="1"/>
</dbReference>
<dbReference type="EMBL" id="KZ819311">
    <property type="protein sequence ID" value="PWN94528.1"/>
    <property type="molecule type" value="Genomic_DNA"/>
</dbReference>
<dbReference type="GO" id="GO:0005946">
    <property type="term" value="C:alpha,alpha-trehalose-phosphate synthase complex (UDP-forming)"/>
    <property type="evidence" value="ECO:0007669"/>
    <property type="project" value="TreeGrafter"/>
</dbReference>
<feature type="compositionally biased region" description="Polar residues" evidence="2">
    <location>
        <begin position="451"/>
        <end position="466"/>
    </location>
</feature>
<dbReference type="OrthoDB" id="755951at2759"/>
<feature type="compositionally biased region" description="Low complexity" evidence="2">
    <location>
        <begin position="161"/>
        <end position="172"/>
    </location>
</feature>
<dbReference type="RefSeq" id="XP_025594807.1">
    <property type="nucleotide sequence ID" value="XM_025739314.1"/>
</dbReference>
<evidence type="ECO:0000256" key="2">
    <source>
        <dbReference type="SAM" id="MobiDB-lite"/>
    </source>
</evidence>
<dbReference type="Pfam" id="PF02358">
    <property type="entry name" value="Trehalose_PPase"/>
    <property type="match status" value="1"/>
</dbReference>
<proteinExistence type="inferred from homology"/>
<comment type="similarity">
    <text evidence="1">In the N-terminal section; belongs to the glycosyltransferase 20 family.</text>
</comment>
<dbReference type="GO" id="GO:0005829">
    <property type="term" value="C:cytosol"/>
    <property type="evidence" value="ECO:0007669"/>
    <property type="project" value="TreeGrafter"/>
</dbReference>
<dbReference type="SUPFAM" id="SSF53756">
    <property type="entry name" value="UDP-Glycosyltransferase/glycogen phosphorylase"/>
    <property type="match status" value="1"/>
</dbReference>
<dbReference type="Pfam" id="PF00982">
    <property type="entry name" value="Glyco_transf_20"/>
    <property type="match status" value="1"/>
</dbReference>
<dbReference type="CDD" id="cd03788">
    <property type="entry name" value="GT20_TPS"/>
    <property type="match status" value="1"/>
</dbReference>
<feature type="compositionally biased region" description="Low complexity" evidence="2">
    <location>
        <begin position="201"/>
        <end position="210"/>
    </location>
</feature>
<feature type="compositionally biased region" description="Acidic residues" evidence="2">
    <location>
        <begin position="105"/>
        <end position="115"/>
    </location>
</feature>
<dbReference type="GeneID" id="37266860"/>
<feature type="region of interest" description="Disordered" evidence="2">
    <location>
        <begin position="161"/>
        <end position="332"/>
    </location>
</feature>
<reference evidence="4 5" key="1">
    <citation type="journal article" date="2018" name="Mol. Biol. Evol.">
        <title>Broad Genomic Sampling Reveals a Smut Pathogenic Ancestry of the Fungal Clade Ustilaginomycotina.</title>
        <authorList>
            <person name="Kijpornyongpan T."/>
            <person name="Mondo S.J."/>
            <person name="Barry K."/>
            <person name="Sandor L."/>
            <person name="Lee J."/>
            <person name="Lipzen A."/>
            <person name="Pangilinan J."/>
            <person name="LaButti K."/>
            <person name="Hainaut M."/>
            <person name="Henrissat B."/>
            <person name="Grigoriev I.V."/>
            <person name="Spatafora J.W."/>
            <person name="Aime M.C."/>
        </authorList>
    </citation>
    <scope>NUCLEOTIDE SEQUENCE [LARGE SCALE GENOMIC DNA]</scope>
    <source>
        <strain evidence="4 5">MCA 4186</strain>
    </source>
</reference>
<feature type="region of interest" description="Disordered" evidence="2">
    <location>
        <begin position="512"/>
        <end position="599"/>
    </location>
</feature>
<dbReference type="STRING" id="58919.A0A316Z0Q5"/>
<evidence type="ECO:0000256" key="3">
    <source>
        <dbReference type="SAM" id="SignalP"/>
    </source>
</evidence>
<dbReference type="Gene3D" id="3.40.50.1000">
    <property type="entry name" value="HAD superfamily/HAD-like"/>
    <property type="match status" value="1"/>
</dbReference>
<dbReference type="InterPro" id="IPR003337">
    <property type="entry name" value="Trehalose_PPase"/>
</dbReference>
<feature type="region of interest" description="Disordered" evidence="2">
    <location>
        <begin position="347"/>
        <end position="486"/>
    </location>
</feature>
<sequence length="1233" mass="131844">MAAKGHRLLLAHLFLPDTLAFHAWDEDSDVLIESPAPVDGDSPASHSPASAAHHLPLHELPDRLASAAAAPRPRPDLAGSSEATPPHAAPAPVQPQPRYGSSAIVDDDDDDDADAGPELPASGASHHRSRSARSSFNDGAGAVRKSINMSSLISEAAAGGSASESASPMGASPAGGGLGAARVPSPGPGHAILGVPRSRRSSPSGGSRPSISVLGIGANSSSPQSRPAAGTASDIPVAVASDHGRGAFDAAPAQAPHVAHPVPSIGVTATSRTGSGSSSSTIGALPKSRRSSFGAQSPFAPPAFTQSSVPEPAKSGTKTPGAHAGGKAGTLTPLSIIGDLTAKQSSIPQHVVATPGDRERHHPFGSGAVTPMHGTQTPGHAVRTPGLPVKPHSAGTGPLTRPPLGLSMSTMSVPKVSAAGQASGAPGITSLTRPSTPHGSKPQRPPLGPSKLSTSGVTTALATGSINDHGRGADLDTVSPVPGPGPITRIAAKAEGLQNSSEPQRIGRIAQRAGAKGGHTRGPSSGGAAVPPPAASSSWNRITNKSRGPARGMARRSSMARSLNRRPSTASIEVGDDCAASSASTPAQMPGFDFTSNPSANGGLVNAVDSVSRERLRAGKVYVGTPGISIDDWAGPSERAHIAERLRNERQSAPVWVEDELFEGHYSHFCKQVLWPTFHYTLPTQRGLDQEHEAFVCYREVNRRFADAIMAEYREGDIIWINDYHLLLVPQMVRERLPYATIGLFIHIAFPSSEIFRCLSVREEILRGMLGADLIGFQTHNFCRHFRQTVSRILQLEATPKGIQMDGRGAFVTVSAFPIGIDVRALNRKRAAPEVREWVEKLRERYEGKRVIVARDKLDWIKGVRQKLLAFEVFLDEHPEWVGKVVLIQIALATTEDNEEIGAATDVVSRINNKHSSLTYQPVVFLHVQDITFSQYLALLTVADCFLACSLREGMNLTSHEYVVCQEEKHSPLILSEFTGTYSALRACIGINPWNTKQVAHAIFKAVTMPEEEASARWEDLHRAVVTQTSQHWLTSLVSRLERAHLEQQRRDNSFIPRLEVASLVSEWRAAKKRLILLDLEDTLLPAPERELSINEGLVTLLSDLANDPRNHVYILSGRGAGDLERLGALVPSLGFVSENGCAVSYAGGRHGQQRQWLSLVAGFNMNWRGPVREILQYFTDRTEGSFLEDRGSSMLWRFWSRSQGDPKSQQALWARRQAAEVQNIIYDSLGER</sequence>
<keyword evidence="3" id="KW-0732">Signal</keyword>
<protein>
    <submittedName>
        <fullName evidence="4">Uncharacterized protein</fullName>
    </submittedName>
</protein>
<dbReference type="SUPFAM" id="SSF56784">
    <property type="entry name" value="HAD-like"/>
    <property type="match status" value="1"/>
</dbReference>
<dbReference type="GO" id="GO:0004805">
    <property type="term" value="F:trehalose-phosphatase activity"/>
    <property type="evidence" value="ECO:0007669"/>
    <property type="project" value="TreeGrafter"/>
</dbReference>
<feature type="compositionally biased region" description="Polar residues" evidence="2">
    <location>
        <begin position="429"/>
        <end position="438"/>
    </location>
</feature>
<feature type="compositionally biased region" description="Low complexity" evidence="2">
    <location>
        <begin position="250"/>
        <end position="283"/>
    </location>
</feature>
<dbReference type="GO" id="GO:0003825">
    <property type="term" value="F:alpha,alpha-trehalose-phosphate synthase (UDP-forming) activity"/>
    <property type="evidence" value="ECO:0007669"/>
    <property type="project" value="TreeGrafter"/>
</dbReference>
<feature type="compositionally biased region" description="Low complexity" evidence="2">
    <location>
        <begin position="550"/>
        <end position="566"/>
    </location>
</feature>
<feature type="signal peptide" evidence="3">
    <location>
        <begin position="1"/>
        <end position="20"/>
    </location>
</feature>
<organism evidence="4 5">
    <name type="scientific">Tilletiopsis washingtonensis</name>
    <dbReference type="NCBI Taxonomy" id="58919"/>
    <lineage>
        <taxon>Eukaryota</taxon>
        <taxon>Fungi</taxon>
        <taxon>Dikarya</taxon>
        <taxon>Basidiomycota</taxon>
        <taxon>Ustilaginomycotina</taxon>
        <taxon>Exobasidiomycetes</taxon>
        <taxon>Entylomatales</taxon>
        <taxon>Entylomatales incertae sedis</taxon>
        <taxon>Tilletiopsis</taxon>
    </lineage>
</organism>
<feature type="region of interest" description="Disordered" evidence="2">
    <location>
        <begin position="68"/>
        <end position="139"/>
    </location>
</feature>
<dbReference type="InterPro" id="IPR023214">
    <property type="entry name" value="HAD_sf"/>
</dbReference>
<dbReference type="Gene3D" id="3.40.50.2000">
    <property type="entry name" value="Glycogen Phosphorylase B"/>
    <property type="match status" value="2"/>
</dbReference>
<dbReference type="Proteomes" id="UP000245946">
    <property type="component" value="Unassembled WGS sequence"/>
</dbReference>
<name>A0A316Z0Q5_9BASI</name>
<gene>
    <name evidence="4" type="ORF">FA09DRAFT_175412</name>
</gene>
<feature type="chain" id="PRO_5016248514" evidence="3">
    <location>
        <begin position="21"/>
        <end position="1233"/>
    </location>
</feature>
<evidence type="ECO:0000256" key="1">
    <source>
        <dbReference type="ARBA" id="ARBA00005409"/>
    </source>
</evidence>
<dbReference type="PANTHER" id="PTHR10788">
    <property type="entry name" value="TREHALOSE-6-PHOSPHATE SYNTHASE"/>
    <property type="match status" value="1"/>
</dbReference>
<dbReference type="GO" id="GO:0005992">
    <property type="term" value="P:trehalose biosynthetic process"/>
    <property type="evidence" value="ECO:0007669"/>
    <property type="project" value="InterPro"/>
</dbReference>
<dbReference type="InterPro" id="IPR001830">
    <property type="entry name" value="Glyco_trans_20"/>
</dbReference>
<evidence type="ECO:0000313" key="4">
    <source>
        <dbReference type="EMBL" id="PWN94528.1"/>
    </source>
</evidence>
<keyword evidence="5" id="KW-1185">Reference proteome</keyword>
<dbReference type="AlphaFoldDB" id="A0A316Z0Q5"/>
<evidence type="ECO:0000313" key="5">
    <source>
        <dbReference type="Proteomes" id="UP000245946"/>
    </source>
</evidence>
<accession>A0A316Z0Q5</accession>
<dbReference type="InterPro" id="IPR036412">
    <property type="entry name" value="HAD-like_sf"/>
</dbReference>